<dbReference type="EMBL" id="MHLV01000010">
    <property type="protein sequence ID" value="OGZ17906.1"/>
    <property type="molecule type" value="Genomic_DNA"/>
</dbReference>
<gene>
    <name evidence="3" type="ORF">A2Z78_00425</name>
</gene>
<keyword evidence="1" id="KW-0808">Transferase</keyword>
<dbReference type="InterPro" id="IPR013709">
    <property type="entry name" value="2-isopropylmalate_synth_dimer"/>
</dbReference>
<proteinExistence type="predicted"/>
<dbReference type="STRING" id="1801660.A2Z78_00425"/>
<accession>A0A1G2DWK6</accession>
<reference evidence="3 4" key="1">
    <citation type="journal article" date="2016" name="Nat. Commun.">
        <title>Thousands of microbial genomes shed light on interconnected biogeochemical processes in an aquifer system.</title>
        <authorList>
            <person name="Anantharaman K."/>
            <person name="Brown C.T."/>
            <person name="Hug L.A."/>
            <person name="Sharon I."/>
            <person name="Castelle C.J."/>
            <person name="Probst A.J."/>
            <person name="Thomas B.C."/>
            <person name="Singh A."/>
            <person name="Wilkins M.J."/>
            <person name="Karaoz U."/>
            <person name="Brodie E.L."/>
            <person name="Williams K.H."/>
            <person name="Hubbard S.S."/>
            <person name="Banfield J.F."/>
        </authorList>
    </citation>
    <scope>NUCLEOTIDE SEQUENCE [LARGE SCALE GENOMIC DNA]</scope>
</reference>
<dbReference type="GO" id="GO:0003852">
    <property type="term" value="F:2-isopropylmalate synthase activity"/>
    <property type="evidence" value="ECO:0007669"/>
    <property type="project" value="InterPro"/>
</dbReference>
<feature type="domain" description="2-isopropylmalate synthase LeuA allosteric (dimerisation)" evidence="2">
    <location>
        <begin position="22"/>
        <end position="140"/>
    </location>
</feature>
<evidence type="ECO:0000256" key="1">
    <source>
        <dbReference type="ARBA" id="ARBA00022679"/>
    </source>
</evidence>
<evidence type="ECO:0000259" key="2">
    <source>
        <dbReference type="Pfam" id="PF08502"/>
    </source>
</evidence>
<protein>
    <recommendedName>
        <fullName evidence="2">2-isopropylmalate synthase LeuA allosteric (dimerisation) domain-containing protein</fullName>
    </recommendedName>
</protein>
<evidence type="ECO:0000313" key="3">
    <source>
        <dbReference type="EMBL" id="OGZ17906.1"/>
    </source>
</evidence>
<sequence length="149" mass="16758">MSRDTRQTVKQRSAKEEAVEMPQLTLESWGLSSSRNGRNNDALFVASLRVRAGENIIEEAAEGKSLVETLVKVLEKIVKTFYPEVKRLTVIYYHIYDGERAASAAVKLAIEDQRGIRNDTSEAISFNVVDATWQTITRNLSVLLQREAS</sequence>
<name>A0A1G2DWK6_9BACT</name>
<organism evidence="3 4">
    <name type="scientific">Candidatus Nealsonbacteria bacterium RBG_13_36_15</name>
    <dbReference type="NCBI Taxonomy" id="1801660"/>
    <lineage>
        <taxon>Bacteria</taxon>
        <taxon>Candidatus Nealsoniibacteriota</taxon>
    </lineage>
</organism>
<dbReference type="Proteomes" id="UP000176752">
    <property type="component" value="Unassembled WGS sequence"/>
</dbReference>
<evidence type="ECO:0000313" key="4">
    <source>
        <dbReference type="Proteomes" id="UP000176752"/>
    </source>
</evidence>
<comment type="caution">
    <text evidence="3">The sequence shown here is derived from an EMBL/GenBank/DDBJ whole genome shotgun (WGS) entry which is preliminary data.</text>
</comment>
<dbReference type="GO" id="GO:0009098">
    <property type="term" value="P:L-leucine biosynthetic process"/>
    <property type="evidence" value="ECO:0007669"/>
    <property type="project" value="InterPro"/>
</dbReference>
<dbReference type="Pfam" id="PF08502">
    <property type="entry name" value="LeuA_dimer"/>
    <property type="match status" value="1"/>
</dbReference>
<dbReference type="AlphaFoldDB" id="A0A1G2DWK6"/>